<reference evidence="2" key="1">
    <citation type="submission" date="2016-07" db="EMBL/GenBank/DDBJ databases">
        <title>Nontailed viruses are major unrecognized killers of bacteria in the ocean.</title>
        <authorList>
            <person name="Kauffman K."/>
            <person name="Hussain F."/>
            <person name="Yang J."/>
            <person name="Arevalo P."/>
            <person name="Brown J."/>
            <person name="Cutler M."/>
            <person name="Kelly L."/>
            <person name="Polz M.F."/>
        </authorList>
    </citation>
    <scope>NUCLEOTIDE SEQUENCE [LARGE SCALE GENOMIC DNA]</scope>
    <source>
        <strain evidence="2">10N.222.49.A5</strain>
    </source>
</reference>
<evidence type="ECO:0000313" key="1">
    <source>
        <dbReference type="EMBL" id="PMP10208.1"/>
    </source>
</evidence>
<gene>
    <name evidence="1" type="ORF">BCS93_11070</name>
</gene>
<name>A0AAP8SWH4_9VIBR</name>
<dbReference type="AlphaFoldDB" id="A0AAP8SWH4"/>
<protein>
    <submittedName>
        <fullName evidence="1">Uncharacterized protein</fullName>
    </submittedName>
</protein>
<evidence type="ECO:0000313" key="2">
    <source>
        <dbReference type="Proteomes" id="UP000235611"/>
    </source>
</evidence>
<proteinExistence type="predicted"/>
<comment type="caution">
    <text evidence="1">The sequence shown here is derived from an EMBL/GenBank/DDBJ whole genome shotgun (WGS) entry which is preliminary data.</text>
</comment>
<dbReference type="EMBL" id="MDBO01000075">
    <property type="protein sequence ID" value="PMP10208.1"/>
    <property type="molecule type" value="Genomic_DNA"/>
</dbReference>
<sequence>MEYNVSNANNYMYLHKPDGSILMGFNTTVWTSGHQLKFNIYGPDGSVAHQAVWSRNVYYSDSTANFDYCFDLANDEIKIYLNENLQATISAPLKENWSGSEASYLRFYILRYGALTFSQMVVADEKTVGWRVKTLTPDSAGTYQEYSGDVSDINSIALSSETANSTDTHGAKQTYQYTDVQSEIQTDMKVAAVAVETVGNSIGTLSSLSNIVIVDGEEYKLPNTTDVQSNNFGTGIVDQMDVNPRTGLAWTFDEVNSLEFGFTVEDLT</sequence>
<dbReference type="Proteomes" id="UP000235611">
    <property type="component" value="Unassembled WGS sequence"/>
</dbReference>
<accession>A0AAP8SWH4</accession>
<organism evidence="1 2">
    <name type="scientific">Vibrio breoganii</name>
    <dbReference type="NCBI Taxonomy" id="553239"/>
    <lineage>
        <taxon>Bacteria</taxon>
        <taxon>Pseudomonadati</taxon>
        <taxon>Pseudomonadota</taxon>
        <taxon>Gammaproteobacteria</taxon>
        <taxon>Vibrionales</taxon>
        <taxon>Vibrionaceae</taxon>
        <taxon>Vibrio</taxon>
    </lineage>
</organism>